<dbReference type="Gene3D" id="1.10.1040.10">
    <property type="entry name" value="N-(1-d-carboxylethyl)-l-norvaline Dehydrogenase, domain 2"/>
    <property type="match status" value="1"/>
</dbReference>
<dbReference type="InterPro" id="IPR006115">
    <property type="entry name" value="6PGDH_NADP-bd"/>
</dbReference>
<dbReference type="Gene3D" id="3.40.50.720">
    <property type="entry name" value="NAD(P)-binding Rossmann-like Domain"/>
    <property type="match status" value="1"/>
</dbReference>
<reference evidence="2" key="1">
    <citation type="submission" date="2018-05" db="EMBL/GenBank/DDBJ databases">
        <authorList>
            <person name="Lanie J.A."/>
            <person name="Ng W.-L."/>
            <person name="Kazmierczak K.M."/>
            <person name="Andrzejewski T.M."/>
            <person name="Davidsen T.M."/>
            <person name="Wayne K.J."/>
            <person name="Tettelin H."/>
            <person name="Glass J.I."/>
            <person name="Rusch D."/>
            <person name="Podicherti R."/>
            <person name="Tsui H.-C.T."/>
            <person name="Winkler M.E."/>
        </authorList>
    </citation>
    <scope>NUCLEOTIDE SEQUENCE</scope>
</reference>
<feature type="domain" description="6-phosphogluconate dehydrogenase NADP-binding" evidence="1">
    <location>
        <begin position="7"/>
        <end position="164"/>
    </location>
</feature>
<dbReference type="EMBL" id="UINC01195397">
    <property type="protein sequence ID" value="SVE11950.1"/>
    <property type="molecule type" value="Genomic_DNA"/>
</dbReference>
<protein>
    <recommendedName>
        <fullName evidence="1">6-phosphogluconate dehydrogenase NADP-binding domain-containing protein</fullName>
    </recommendedName>
</protein>
<gene>
    <name evidence="2" type="ORF">METZ01_LOCUS464804</name>
</gene>
<organism evidence="2">
    <name type="scientific">marine metagenome</name>
    <dbReference type="NCBI Taxonomy" id="408172"/>
    <lineage>
        <taxon>unclassified sequences</taxon>
        <taxon>metagenomes</taxon>
        <taxon>ecological metagenomes</taxon>
    </lineage>
</organism>
<evidence type="ECO:0000259" key="1">
    <source>
        <dbReference type="Pfam" id="PF03446"/>
    </source>
</evidence>
<dbReference type="InterPro" id="IPR036291">
    <property type="entry name" value="NAD(P)-bd_dom_sf"/>
</dbReference>
<dbReference type="SUPFAM" id="SSF51735">
    <property type="entry name" value="NAD(P)-binding Rossmann-fold domains"/>
    <property type="match status" value="1"/>
</dbReference>
<dbReference type="Pfam" id="PF03446">
    <property type="entry name" value="NAD_binding_2"/>
    <property type="match status" value="1"/>
</dbReference>
<dbReference type="GO" id="GO:0050661">
    <property type="term" value="F:NADP binding"/>
    <property type="evidence" value="ECO:0007669"/>
    <property type="project" value="InterPro"/>
</dbReference>
<proteinExistence type="predicted"/>
<evidence type="ECO:0000313" key="2">
    <source>
        <dbReference type="EMBL" id="SVE11950.1"/>
    </source>
</evidence>
<dbReference type="AlphaFoldDB" id="A0A383AWN5"/>
<dbReference type="PANTHER" id="PTHR43060">
    <property type="entry name" value="3-HYDROXYISOBUTYRATE DEHYDROGENASE-LIKE 1, MITOCHONDRIAL-RELATED"/>
    <property type="match status" value="1"/>
</dbReference>
<feature type="non-terminal residue" evidence="2">
    <location>
        <position position="210"/>
    </location>
</feature>
<dbReference type="InterPro" id="IPR013328">
    <property type="entry name" value="6PGD_dom2"/>
</dbReference>
<sequence>MDKKSLKIGFIGVGFMGYGMALNLIKQKLDLTIIAHKNRVPIDKLIQKGAKEADRIEELAKKCNVIILCVTNTPIAKDIIDKIAPFLQKKSTVIDITTHNSTGSIEIYNKLKKFEIIYAESPVMGGPIQSEEGVLGAIVGCDQIHFNNVKNILTNFCKDVFHFGSVGMGAKAKLVSNFLSLGTTTFVIESIKAAQILGIDLKKFCDVAKL</sequence>
<name>A0A383AWN5_9ZZZZ</name>
<dbReference type="SUPFAM" id="SSF48179">
    <property type="entry name" value="6-phosphogluconate dehydrogenase C-terminal domain-like"/>
    <property type="match status" value="1"/>
</dbReference>
<dbReference type="InterPro" id="IPR008927">
    <property type="entry name" value="6-PGluconate_DH-like_C_sf"/>
</dbReference>
<accession>A0A383AWN5</accession>
<dbReference type="PANTHER" id="PTHR43060:SF15">
    <property type="entry name" value="3-HYDROXYISOBUTYRATE DEHYDROGENASE-LIKE 1, MITOCHONDRIAL-RELATED"/>
    <property type="match status" value="1"/>
</dbReference>